<dbReference type="InterPro" id="IPR013815">
    <property type="entry name" value="ATP_grasp_subdomain_1"/>
</dbReference>
<protein>
    <submittedName>
        <fullName evidence="3">Putative integral to membrane</fullName>
    </submittedName>
</protein>
<dbReference type="Gene3D" id="3.30.1490.20">
    <property type="entry name" value="ATP-grasp fold, A domain"/>
    <property type="match status" value="1"/>
</dbReference>
<dbReference type="Pfam" id="PF01326">
    <property type="entry name" value="PPDK_N"/>
    <property type="match status" value="1"/>
</dbReference>
<dbReference type="GO" id="GO:0016301">
    <property type="term" value="F:kinase activity"/>
    <property type="evidence" value="ECO:0007669"/>
    <property type="project" value="InterPro"/>
</dbReference>
<evidence type="ECO:0000259" key="2">
    <source>
        <dbReference type="Pfam" id="PF01326"/>
    </source>
</evidence>
<dbReference type="PANTHER" id="PTHR43615">
    <property type="entry name" value="PHOSPHOENOLPYRUVATE SYNTHASE-RELATED"/>
    <property type="match status" value="1"/>
</dbReference>
<name>A0A1E1XG08_9ACAR</name>
<feature type="non-terminal residue" evidence="3">
    <location>
        <position position="1"/>
    </location>
</feature>
<accession>A0A1E1XG08</accession>
<proteinExistence type="evidence at transcript level"/>
<dbReference type="SUPFAM" id="SSF56059">
    <property type="entry name" value="Glutathione synthetase ATP-binding domain-like"/>
    <property type="match status" value="1"/>
</dbReference>
<dbReference type="InterPro" id="IPR002192">
    <property type="entry name" value="PPDK_AMP/ATP-bd"/>
</dbReference>
<evidence type="ECO:0000256" key="1">
    <source>
        <dbReference type="ARBA" id="ARBA00007837"/>
    </source>
</evidence>
<dbReference type="EMBL" id="GFAC01001162">
    <property type="protein sequence ID" value="JAT98026.1"/>
    <property type="molecule type" value="mRNA"/>
</dbReference>
<dbReference type="AlphaFoldDB" id="A0A1E1XG08"/>
<organism evidence="3">
    <name type="scientific">Amblyomma aureolatum</name>
    <dbReference type="NCBI Taxonomy" id="187763"/>
    <lineage>
        <taxon>Eukaryota</taxon>
        <taxon>Metazoa</taxon>
        <taxon>Ecdysozoa</taxon>
        <taxon>Arthropoda</taxon>
        <taxon>Chelicerata</taxon>
        <taxon>Arachnida</taxon>
        <taxon>Acari</taxon>
        <taxon>Parasitiformes</taxon>
        <taxon>Ixodida</taxon>
        <taxon>Ixodoidea</taxon>
        <taxon>Ixodidae</taxon>
        <taxon>Amblyomminae</taxon>
        <taxon>Amblyomma</taxon>
    </lineage>
</organism>
<dbReference type="GO" id="GO:0005524">
    <property type="term" value="F:ATP binding"/>
    <property type="evidence" value="ECO:0007669"/>
    <property type="project" value="InterPro"/>
</dbReference>
<reference evidence="3" key="1">
    <citation type="journal article" date="2017" name="Front. Cell. Infect. Microbiol.">
        <title>The Distinct Transcriptional Response of the Midgut of Amblyomma sculptum and Amblyomma aureolatum Ticks to Rickettsia rickettsii Correlates to Their Differences in Susceptibility to Infection.</title>
        <authorList>
            <person name="Martins L.A."/>
            <person name="Galletti M.F.B.M."/>
            <person name="Ribeiro J.M."/>
            <person name="Fujita A."/>
            <person name="Costa F.B."/>
            <person name="Labruna M.B."/>
            <person name="Daffre S."/>
            <person name="Fogaca A.C."/>
        </authorList>
    </citation>
    <scope>NUCLEOTIDE SEQUENCE</scope>
</reference>
<evidence type="ECO:0000313" key="3">
    <source>
        <dbReference type="EMBL" id="JAT98026.1"/>
    </source>
</evidence>
<feature type="domain" description="Pyruvate phosphate dikinase AMP/ATP-binding" evidence="2">
    <location>
        <begin position="429"/>
        <end position="731"/>
    </location>
</feature>
<dbReference type="PANTHER" id="PTHR43615:SF1">
    <property type="entry name" value="PPDK_N DOMAIN-CONTAINING PROTEIN"/>
    <property type="match status" value="1"/>
</dbReference>
<dbReference type="InterPro" id="IPR051549">
    <property type="entry name" value="PEP_Utilizing_Enz"/>
</dbReference>
<sequence>WLLLRLLVPLCRRRGRFDLYSFGVRYDPRRCGLLSPEEEASLDDICATQNKDAQWSHDEHLLWASTECGECVLASVRRQPSGSAQACLYVRTADGHCYVLPPPEQRCADESHGGGLYAAGGLRMERLVPMRRWRIAFNGLLRCTTRGDALAHVQLGLVCKSSSNVFEHKAHFPSNFVARQLANTNWKKVPSVSSLLDAADSYAQSVFCTGSISINGDPARELFLWGLRFRSIENVSQPLRCLGHIMGRTKSGVHFYLREVGIHGLTERYQTGLVVLPSTELGPVTDCTEAVMTDGRGFKKHFNFEFGPGSNHFRFEVRTDFKPLDEQPLAAERPGSHVTLSWWSCVVNEHPGCLLHLSAPWEPAGGHGAVQTESQTVPAAANATEAEGGRHKETVLSREVGGAICAPAAGEVCPNTLSLDEPRSRLASVAGGKGASLAALRAIATDSAQIVVPEGFVVTTAAFEKFSQNPDVQSAVHSLLSITSFTEPESIEACRRAVRAVESAALPEDVVADIKDSYGVVFGRRSPDLRVAVRSSAVGEDSEDMSCAGQMDTFLAVNGVDEVIKTVAKCWSSQFTHVACGYKRRYGQPLCSPMAVVVQAMAPADVAGVLFTCDSRTGDSRRILITANHGLGDSVVSGKADPDTVVLERSTLTDEPKVAEVHVGAKQHRTVMLGEGGTELRREPAVGCCLSQEQIRRLGRLAVQLGNAFGSARDIEWAFGGETLFVLQARPV</sequence>
<feature type="non-terminal residue" evidence="3">
    <location>
        <position position="732"/>
    </location>
</feature>
<dbReference type="Gene3D" id="3.30.470.20">
    <property type="entry name" value="ATP-grasp fold, B domain"/>
    <property type="match status" value="1"/>
</dbReference>
<comment type="similarity">
    <text evidence="1">Belongs to the PEP-utilizing enzyme family.</text>
</comment>